<comment type="similarity">
    <text evidence="1">Belongs to the ELL/occludin family.</text>
</comment>
<keyword evidence="4" id="KW-1185">Reference proteome</keyword>
<dbReference type="EMBL" id="CAJFDH010000002">
    <property type="protein sequence ID" value="CAD5209755.1"/>
    <property type="molecule type" value="Genomic_DNA"/>
</dbReference>
<dbReference type="Proteomes" id="UP000783686">
    <property type="component" value="Unassembled WGS sequence"/>
</dbReference>
<comment type="caution">
    <text evidence="3">The sequence shown here is derived from an EMBL/GenBank/DDBJ whole genome shotgun (WGS) entry which is preliminary data.</text>
</comment>
<organism evidence="3 4">
    <name type="scientific">Bursaphelenchus okinawaensis</name>
    <dbReference type="NCBI Taxonomy" id="465554"/>
    <lineage>
        <taxon>Eukaryota</taxon>
        <taxon>Metazoa</taxon>
        <taxon>Ecdysozoa</taxon>
        <taxon>Nematoda</taxon>
        <taxon>Chromadorea</taxon>
        <taxon>Rhabditida</taxon>
        <taxon>Tylenchina</taxon>
        <taxon>Tylenchomorpha</taxon>
        <taxon>Aphelenchoidea</taxon>
        <taxon>Aphelenchoididae</taxon>
        <taxon>Bursaphelenchus</taxon>
    </lineage>
</organism>
<evidence type="ECO:0000259" key="2">
    <source>
        <dbReference type="PROSITE" id="PS51980"/>
    </source>
</evidence>
<evidence type="ECO:0000256" key="1">
    <source>
        <dbReference type="PROSITE-ProRule" id="PRU01324"/>
    </source>
</evidence>
<dbReference type="SUPFAM" id="SSF144292">
    <property type="entry name" value="occludin/ELL-like"/>
    <property type="match status" value="1"/>
</dbReference>
<feature type="domain" description="OCEL" evidence="2">
    <location>
        <begin position="69"/>
        <end position="175"/>
    </location>
</feature>
<evidence type="ECO:0000313" key="3">
    <source>
        <dbReference type="EMBL" id="CAD5209755.1"/>
    </source>
</evidence>
<evidence type="ECO:0000313" key="4">
    <source>
        <dbReference type="Proteomes" id="UP000614601"/>
    </source>
</evidence>
<dbReference type="EMBL" id="CAJFCW020000002">
    <property type="protein sequence ID" value="CAG9089998.1"/>
    <property type="molecule type" value="Genomic_DNA"/>
</dbReference>
<reference evidence="3" key="1">
    <citation type="submission" date="2020-09" db="EMBL/GenBank/DDBJ databases">
        <authorList>
            <person name="Kikuchi T."/>
        </authorList>
    </citation>
    <scope>NUCLEOTIDE SEQUENCE</scope>
    <source>
        <strain evidence="3">SH1</strain>
    </source>
</reference>
<accession>A0A811K1S7</accession>
<proteinExistence type="inferred from homology"/>
<dbReference type="AlphaFoldDB" id="A0A811K1S7"/>
<name>A0A811K1S7_9BILA</name>
<dbReference type="PROSITE" id="PS51980">
    <property type="entry name" value="OCEL"/>
    <property type="match status" value="1"/>
</dbReference>
<dbReference type="Proteomes" id="UP000614601">
    <property type="component" value="Unassembled WGS sequence"/>
</dbReference>
<sequence>MIHLLKERSTRNMAESATEKKIVNLDVTSDTEDSDVELATKDVDVKHNWADLYAKPKSCCLTSDIPCLIDWFSTYPEVEDAKTCARYTELFESAYPTYVKYNVKLAEVYQEFARFQKIYDYAEFEDKIKAAQRLQQLHDKYDSDAEFYKLRKEHLTHHLKLEALRRRIEEWNEKQ</sequence>
<protein>
    <recommendedName>
        <fullName evidence="2">OCEL domain-containing protein</fullName>
    </recommendedName>
</protein>
<dbReference type="InterPro" id="IPR010844">
    <property type="entry name" value="Occludin_ELL"/>
</dbReference>
<gene>
    <name evidence="3" type="ORF">BOKJ2_LOCUS2846</name>
</gene>